<dbReference type="Proteomes" id="UP000095283">
    <property type="component" value="Unplaced"/>
</dbReference>
<dbReference type="AlphaFoldDB" id="A0A1I7WQS0"/>
<evidence type="ECO:0000313" key="1">
    <source>
        <dbReference type="Proteomes" id="UP000095283"/>
    </source>
</evidence>
<name>A0A1I7WQS0_HETBA</name>
<organism evidence="1 2">
    <name type="scientific">Heterorhabditis bacteriophora</name>
    <name type="common">Entomopathogenic nematode worm</name>
    <dbReference type="NCBI Taxonomy" id="37862"/>
    <lineage>
        <taxon>Eukaryota</taxon>
        <taxon>Metazoa</taxon>
        <taxon>Ecdysozoa</taxon>
        <taxon>Nematoda</taxon>
        <taxon>Chromadorea</taxon>
        <taxon>Rhabditida</taxon>
        <taxon>Rhabditina</taxon>
        <taxon>Rhabditomorpha</taxon>
        <taxon>Strongyloidea</taxon>
        <taxon>Heterorhabditidae</taxon>
        <taxon>Heterorhabditis</taxon>
    </lineage>
</organism>
<dbReference type="WBParaSite" id="Hba_07530">
    <property type="protein sequence ID" value="Hba_07530"/>
    <property type="gene ID" value="Hba_07530"/>
</dbReference>
<protein>
    <submittedName>
        <fullName evidence="2">Uncharacterized protein</fullName>
    </submittedName>
</protein>
<reference evidence="2" key="1">
    <citation type="submission" date="2016-11" db="UniProtKB">
        <authorList>
            <consortium name="WormBaseParasite"/>
        </authorList>
    </citation>
    <scope>IDENTIFICATION</scope>
</reference>
<sequence length="19" mass="2301">MIIVFLNVILNKLIFCMYL</sequence>
<keyword evidence="1" id="KW-1185">Reference proteome</keyword>
<accession>A0A1I7WQS0</accession>
<proteinExistence type="predicted"/>
<evidence type="ECO:0000313" key="2">
    <source>
        <dbReference type="WBParaSite" id="Hba_07530"/>
    </source>
</evidence>